<dbReference type="SUPFAM" id="SSF53335">
    <property type="entry name" value="S-adenosyl-L-methionine-dependent methyltransferases"/>
    <property type="match status" value="1"/>
</dbReference>
<keyword evidence="7" id="KW-1133">Transmembrane helix</keyword>
<dbReference type="PANTHER" id="PTHR47790:SF2">
    <property type="entry name" value="TRNA_TMRNA (URACIL-C(5))-METHYLTRANSFERASE"/>
    <property type="match status" value="1"/>
</dbReference>
<feature type="binding site" evidence="5">
    <location>
        <position position="412"/>
    </location>
    <ligand>
        <name>S-adenosyl-L-methionine</name>
        <dbReference type="ChEBI" id="CHEBI:59789"/>
    </ligand>
</feature>
<keyword evidence="4" id="KW-0819">tRNA processing</keyword>
<evidence type="ECO:0000256" key="3">
    <source>
        <dbReference type="ARBA" id="ARBA00022691"/>
    </source>
</evidence>
<evidence type="ECO:0000256" key="4">
    <source>
        <dbReference type="ARBA" id="ARBA00022694"/>
    </source>
</evidence>
<evidence type="ECO:0000313" key="9">
    <source>
        <dbReference type="Proteomes" id="UP000649617"/>
    </source>
</evidence>
<keyword evidence="1 5" id="KW-0489">Methyltransferase</keyword>
<dbReference type="GO" id="GO:0030697">
    <property type="term" value="F:tRNA (uracil(54)-C5)-methyltransferase activity, S-adenosyl methionine-dependent"/>
    <property type="evidence" value="ECO:0007669"/>
    <property type="project" value="InterPro"/>
</dbReference>
<sequence>MAEPDGPDESEPPSPVSPDRDPLLDVLRTKPARSGRTGQRPFGSLGDQIEVEKYDEQLAAKVADLKELFKGTISRDVLDKTRVFPSPAREFRHRAGPLAVRRPCAERQSEGISLELSMWDPVAKEHSLIHPTEVPIFSRPISVAMEVLRTLPIRVDPELGEGGDEQEWTCLDLADASKPTAWGRVIGHGLRSAQFHSTLSNELMVCLAYHDARLQNLKRGQPLPEEDDAAFENSTQGKRWMAAARELRSFLLQAMEAAGVQGAKVDVVGRWKRRRLAVERDFVQEAFKLEDGRTLVYKQPEGQFSNPNLPCEVNCLNWLCLQAKEARKDASASRGRRAGSQLLELHCGGGNNTVALAPYFESVQAVEINRTLAQAAEDNLKSNSITNTTIKRAASDKIDASITAGCDVILVDPPRAGLDAGTRQSVTQFDQILYISCNPLALKGDINHLGEGFEVVALAIFDMFPYTTHAECAVRIRRRRKAQVPRSPGRRKPLLFLLLVIGAVVMFLRRGGRLRCLAA</sequence>
<dbReference type="PANTHER" id="PTHR47790">
    <property type="entry name" value="TRNA/TMRNA (URACIL-C(5))-METHYLTRANSFERASE"/>
    <property type="match status" value="1"/>
</dbReference>
<feature type="binding site" evidence="5">
    <location>
        <position position="367"/>
    </location>
    <ligand>
        <name>S-adenosyl-L-methionine</name>
        <dbReference type="ChEBI" id="CHEBI:59789"/>
    </ligand>
</feature>
<keyword evidence="7" id="KW-0812">Transmembrane</keyword>
<dbReference type="Pfam" id="PF05958">
    <property type="entry name" value="tRNA_U5-meth_tr"/>
    <property type="match status" value="1"/>
</dbReference>
<organism evidence="8 9">
    <name type="scientific">Symbiodinium pilosum</name>
    <name type="common">Dinoflagellate</name>
    <dbReference type="NCBI Taxonomy" id="2952"/>
    <lineage>
        <taxon>Eukaryota</taxon>
        <taxon>Sar</taxon>
        <taxon>Alveolata</taxon>
        <taxon>Dinophyceae</taxon>
        <taxon>Suessiales</taxon>
        <taxon>Symbiodiniaceae</taxon>
        <taxon>Symbiodinium</taxon>
    </lineage>
</organism>
<keyword evidence="7" id="KW-0472">Membrane</keyword>
<dbReference type="PROSITE" id="PS51687">
    <property type="entry name" value="SAM_MT_RNA_M5U"/>
    <property type="match status" value="1"/>
</dbReference>
<evidence type="ECO:0000256" key="5">
    <source>
        <dbReference type="PROSITE-ProRule" id="PRU01024"/>
    </source>
</evidence>
<dbReference type="GO" id="GO:0019843">
    <property type="term" value="F:rRNA binding"/>
    <property type="evidence" value="ECO:0007669"/>
    <property type="project" value="TreeGrafter"/>
</dbReference>
<dbReference type="OrthoDB" id="10250660at2759"/>
<dbReference type="InterPro" id="IPR010280">
    <property type="entry name" value="U5_MeTrfase_fam"/>
</dbReference>
<evidence type="ECO:0000313" key="8">
    <source>
        <dbReference type="EMBL" id="CAE7254194.1"/>
    </source>
</evidence>
<keyword evidence="2 5" id="KW-0808">Transferase</keyword>
<comment type="caution">
    <text evidence="5">Lacks conserved residue(s) required for the propagation of feature annotation.</text>
</comment>
<dbReference type="EMBL" id="CAJNIZ010006980">
    <property type="protein sequence ID" value="CAE7254194.1"/>
    <property type="molecule type" value="Genomic_DNA"/>
</dbReference>
<evidence type="ECO:0000256" key="1">
    <source>
        <dbReference type="ARBA" id="ARBA00022603"/>
    </source>
</evidence>
<feature type="transmembrane region" description="Helical" evidence="7">
    <location>
        <begin position="493"/>
        <end position="509"/>
    </location>
</feature>
<evidence type="ECO:0000256" key="2">
    <source>
        <dbReference type="ARBA" id="ARBA00022679"/>
    </source>
</evidence>
<accession>A0A812LXF1</accession>
<dbReference type="GO" id="GO:0005829">
    <property type="term" value="C:cytosol"/>
    <property type="evidence" value="ECO:0007669"/>
    <property type="project" value="TreeGrafter"/>
</dbReference>
<keyword evidence="3 5" id="KW-0949">S-adenosyl-L-methionine</keyword>
<keyword evidence="9" id="KW-1185">Reference proteome</keyword>
<feature type="compositionally biased region" description="Acidic residues" evidence="6">
    <location>
        <begin position="1"/>
        <end position="11"/>
    </location>
</feature>
<dbReference type="Gene3D" id="3.40.50.150">
    <property type="entry name" value="Vaccinia Virus protein VP39"/>
    <property type="match status" value="1"/>
</dbReference>
<evidence type="ECO:0000256" key="7">
    <source>
        <dbReference type="SAM" id="Phobius"/>
    </source>
</evidence>
<dbReference type="AlphaFoldDB" id="A0A812LXF1"/>
<gene>
    <name evidence="8" type="primary">trmA</name>
    <name evidence="8" type="ORF">SPIL2461_LOCUS5040</name>
</gene>
<dbReference type="GO" id="GO:0032259">
    <property type="term" value="P:methylation"/>
    <property type="evidence" value="ECO:0007669"/>
    <property type="project" value="UniProtKB-KW"/>
</dbReference>
<protein>
    <submittedName>
        <fullName evidence="8">TrmA protein</fullName>
    </submittedName>
</protein>
<dbReference type="Proteomes" id="UP000649617">
    <property type="component" value="Unassembled WGS sequence"/>
</dbReference>
<proteinExistence type="inferred from homology"/>
<dbReference type="GO" id="GO:0008033">
    <property type="term" value="P:tRNA processing"/>
    <property type="evidence" value="ECO:0007669"/>
    <property type="project" value="UniProtKB-KW"/>
</dbReference>
<name>A0A812LXF1_SYMPI</name>
<dbReference type="GO" id="GO:0000049">
    <property type="term" value="F:tRNA binding"/>
    <property type="evidence" value="ECO:0007669"/>
    <property type="project" value="TreeGrafter"/>
</dbReference>
<comment type="similarity">
    <text evidence="5">Belongs to the class I-like SAM-binding methyltransferase superfamily. RNA M5U methyltransferase family.</text>
</comment>
<feature type="region of interest" description="Disordered" evidence="6">
    <location>
        <begin position="1"/>
        <end position="44"/>
    </location>
</feature>
<dbReference type="Gene3D" id="2.40.50.1070">
    <property type="match status" value="1"/>
</dbReference>
<comment type="caution">
    <text evidence="8">The sequence shown here is derived from an EMBL/GenBank/DDBJ whole genome shotgun (WGS) entry which is preliminary data.</text>
</comment>
<dbReference type="InterPro" id="IPR029063">
    <property type="entry name" value="SAM-dependent_MTases_sf"/>
</dbReference>
<feature type="active site" description="Nucleophile" evidence="5">
    <location>
        <position position="437"/>
    </location>
</feature>
<evidence type="ECO:0000256" key="6">
    <source>
        <dbReference type="SAM" id="MobiDB-lite"/>
    </source>
</evidence>
<dbReference type="InterPro" id="IPR011869">
    <property type="entry name" value="TrmA_MeTrfase"/>
</dbReference>
<reference evidence="8" key="1">
    <citation type="submission" date="2021-02" db="EMBL/GenBank/DDBJ databases">
        <authorList>
            <person name="Dougan E. K."/>
            <person name="Rhodes N."/>
            <person name="Thang M."/>
            <person name="Chan C."/>
        </authorList>
    </citation>
    <scope>NUCLEOTIDE SEQUENCE</scope>
</reference>